<dbReference type="PANTHER" id="PTHR43512:SF4">
    <property type="entry name" value="TRANSLATION FACTOR GUF1 HOMOLOG, CHLOROPLASTIC"/>
    <property type="match status" value="1"/>
</dbReference>
<accession>A0AAV9BXH0</accession>
<feature type="binding site" evidence="6">
    <location>
        <begin position="162"/>
        <end position="166"/>
    </location>
    <ligand>
        <name>GTP</name>
        <dbReference type="ChEBI" id="CHEBI:37565"/>
    </ligand>
</feature>
<dbReference type="Pfam" id="PF06421">
    <property type="entry name" value="LepA_C"/>
    <property type="match status" value="1"/>
</dbReference>
<dbReference type="EC" id="3.6.5.n1" evidence="6"/>
<dbReference type="PROSITE" id="PS51722">
    <property type="entry name" value="G_TR_2"/>
    <property type="match status" value="1"/>
</dbReference>
<dbReference type="FunFam" id="3.40.50.300:FF:000078">
    <property type="entry name" value="Elongation factor 4"/>
    <property type="match status" value="1"/>
</dbReference>
<dbReference type="Pfam" id="PF00679">
    <property type="entry name" value="EFG_C"/>
    <property type="match status" value="1"/>
</dbReference>
<keyword evidence="6" id="KW-0150">Chloroplast</keyword>
<keyword evidence="6" id="KW-0934">Plastid</keyword>
<dbReference type="InterPro" id="IPR000795">
    <property type="entry name" value="T_Tr_GTP-bd_dom"/>
</dbReference>
<dbReference type="FunFam" id="2.40.30.10:FF:000015">
    <property type="entry name" value="Translation factor GUF1, mitochondrial"/>
    <property type="match status" value="1"/>
</dbReference>
<dbReference type="Proteomes" id="UP001179952">
    <property type="component" value="Unassembled WGS sequence"/>
</dbReference>
<dbReference type="EMBL" id="JAUJYN010000001">
    <property type="protein sequence ID" value="KAK1280613.1"/>
    <property type="molecule type" value="Genomic_DNA"/>
</dbReference>
<dbReference type="CDD" id="cd01890">
    <property type="entry name" value="LepA"/>
    <property type="match status" value="1"/>
</dbReference>
<dbReference type="InterPro" id="IPR004161">
    <property type="entry name" value="EFTu-like_2"/>
</dbReference>
<keyword evidence="5 6" id="KW-0342">GTP-binding</keyword>
<dbReference type="PROSITE" id="PS00301">
    <property type="entry name" value="G_TR_1"/>
    <property type="match status" value="1"/>
</dbReference>
<evidence type="ECO:0000313" key="8">
    <source>
        <dbReference type="EMBL" id="KAK1280613.1"/>
    </source>
</evidence>
<gene>
    <name evidence="8" type="ORF">QJS04_geneDACA020662</name>
</gene>
<dbReference type="InterPro" id="IPR005225">
    <property type="entry name" value="Small_GTP-bd"/>
</dbReference>
<dbReference type="PANTHER" id="PTHR43512">
    <property type="entry name" value="TRANSLATION FACTOR GUF1-RELATED"/>
    <property type="match status" value="1"/>
</dbReference>
<dbReference type="HAMAP" id="MF_00071">
    <property type="entry name" value="LepA"/>
    <property type="match status" value="1"/>
</dbReference>
<dbReference type="FunFam" id="3.30.70.870:FF:000004">
    <property type="entry name" value="Translation factor GUF1, mitochondrial"/>
    <property type="match status" value="1"/>
</dbReference>
<dbReference type="InterPro" id="IPR006297">
    <property type="entry name" value="EF-4"/>
</dbReference>
<dbReference type="SUPFAM" id="SSF52540">
    <property type="entry name" value="P-loop containing nucleoside triphosphate hydrolases"/>
    <property type="match status" value="1"/>
</dbReference>
<dbReference type="GO" id="GO:0006412">
    <property type="term" value="P:translation"/>
    <property type="evidence" value="ECO:0007669"/>
    <property type="project" value="UniProtKB-KW"/>
</dbReference>
<reference evidence="8" key="1">
    <citation type="journal article" date="2023" name="Nat. Commun.">
        <title>Diploid and tetraploid genomes of Acorus and the evolution of monocots.</title>
        <authorList>
            <person name="Ma L."/>
            <person name="Liu K.W."/>
            <person name="Li Z."/>
            <person name="Hsiao Y.Y."/>
            <person name="Qi Y."/>
            <person name="Fu T."/>
            <person name="Tang G.D."/>
            <person name="Zhang D."/>
            <person name="Sun W.H."/>
            <person name="Liu D.K."/>
            <person name="Li Y."/>
            <person name="Chen G.Z."/>
            <person name="Liu X.D."/>
            <person name="Liao X.Y."/>
            <person name="Jiang Y.T."/>
            <person name="Yu X."/>
            <person name="Hao Y."/>
            <person name="Huang J."/>
            <person name="Zhao X.W."/>
            <person name="Ke S."/>
            <person name="Chen Y.Y."/>
            <person name="Wu W.L."/>
            <person name="Hsu J.L."/>
            <person name="Lin Y.F."/>
            <person name="Huang M.D."/>
            <person name="Li C.Y."/>
            <person name="Huang L."/>
            <person name="Wang Z.W."/>
            <person name="Zhao X."/>
            <person name="Zhong W.Y."/>
            <person name="Peng D.H."/>
            <person name="Ahmad S."/>
            <person name="Lan S."/>
            <person name="Zhang J.S."/>
            <person name="Tsai W.C."/>
            <person name="Van de Peer Y."/>
            <person name="Liu Z.J."/>
        </authorList>
    </citation>
    <scope>NUCLEOTIDE SEQUENCE</scope>
    <source>
        <strain evidence="8">SCP</strain>
    </source>
</reference>
<dbReference type="InterPro" id="IPR013842">
    <property type="entry name" value="LepA_CTD"/>
</dbReference>
<comment type="subcellular location">
    <subcellularLocation>
        <location evidence="6">Plastid</location>
        <location evidence="6">Chloroplast</location>
    </subcellularLocation>
</comment>
<evidence type="ECO:0000256" key="1">
    <source>
        <dbReference type="ARBA" id="ARBA00005454"/>
    </source>
</evidence>
<dbReference type="InterPro" id="IPR035647">
    <property type="entry name" value="EFG_III/V"/>
</dbReference>
<dbReference type="Gene3D" id="3.30.70.870">
    <property type="entry name" value="Elongation Factor G (Translational Gtpase), domain 3"/>
    <property type="match status" value="1"/>
</dbReference>
<keyword evidence="9" id="KW-1185">Reference proteome</keyword>
<dbReference type="GO" id="GO:0003924">
    <property type="term" value="F:GTPase activity"/>
    <property type="evidence" value="ECO:0007669"/>
    <property type="project" value="UniProtKB-UniRule"/>
</dbReference>
<evidence type="ECO:0000259" key="7">
    <source>
        <dbReference type="PROSITE" id="PS51722"/>
    </source>
</evidence>
<dbReference type="SUPFAM" id="SSF50447">
    <property type="entry name" value="Translation proteins"/>
    <property type="match status" value="1"/>
</dbReference>
<dbReference type="InterPro" id="IPR031157">
    <property type="entry name" value="G_TR_CS"/>
</dbReference>
<dbReference type="InterPro" id="IPR027518">
    <property type="entry name" value="GUFP"/>
</dbReference>
<dbReference type="HAMAP" id="MF_03138">
    <property type="entry name" value="GUFP"/>
    <property type="match status" value="1"/>
</dbReference>
<comment type="function">
    <text evidence="6">Promotes chloroplast protein synthesis. May act as a fidelity factor of the translation reaction, by catalyzing a one-codon backward translocation of tRNAs on improperly translocated ribosomes.</text>
</comment>
<dbReference type="InterPro" id="IPR027417">
    <property type="entry name" value="P-loop_NTPase"/>
</dbReference>
<dbReference type="NCBIfam" id="TIGR01393">
    <property type="entry name" value="lepA"/>
    <property type="match status" value="1"/>
</dbReference>
<evidence type="ECO:0000256" key="4">
    <source>
        <dbReference type="ARBA" id="ARBA00022917"/>
    </source>
</evidence>
<dbReference type="Gene3D" id="2.40.30.10">
    <property type="entry name" value="Translation factors"/>
    <property type="match status" value="1"/>
</dbReference>
<dbReference type="InterPro" id="IPR035654">
    <property type="entry name" value="LepA_IV"/>
</dbReference>
<dbReference type="Gene3D" id="3.30.70.240">
    <property type="match status" value="1"/>
</dbReference>
<dbReference type="FunFam" id="3.30.70.240:FF:000007">
    <property type="entry name" value="Translation factor GUF1, mitochondrial"/>
    <property type="match status" value="1"/>
</dbReference>
<dbReference type="InterPro" id="IPR009000">
    <property type="entry name" value="Transl_B-barrel_sf"/>
</dbReference>
<comment type="catalytic activity">
    <reaction evidence="6">
        <text>GTP + H2O = GDP + phosphate + H(+)</text>
        <dbReference type="Rhea" id="RHEA:19669"/>
        <dbReference type="ChEBI" id="CHEBI:15377"/>
        <dbReference type="ChEBI" id="CHEBI:15378"/>
        <dbReference type="ChEBI" id="CHEBI:37565"/>
        <dbReference type="ChEBI" id="CHEBI:43474"/>
        <dbReference type="ChEBI" id="CHEBI:58189"/>
        <dbReference type="EC" id="3.6.5.n1"/>
    </reaction>
</comment>
<dbReference type="GO" id="GO:0043022">
    <property type="term" value="F:ribosome binding"/>
    <property type="evidence" value="ECO:0007669"/>
    <property type="project" value="TreeGrafter"/>
</dbReference>
<keyword evidence="4 6" id="KW-0648">Protein biosynthesis</keyword>
<dbReference type="GO" id="GO:0009507">
    <property type="term" value="C:chloroplast"/>
    <property type="evidence" value="ECO:0007669"/>
    <property type="project" value="UniProtKB-SubCell"/>
</dbReference>
<dbReference type="Gene3D" id="3.40.50.300">
    <property type="entry name" value="P-loop containing nucleotide triphosphate hydrolases"/>
    <property type="match status" value="1"/>
</dbReference>
<keyword evidence="2 6" id="KW-0547">Nucleotide-binding</keyword>
<dbReference type="CDD" id="cd03699">
    <property type="entry name" value="EF4_II"/>
    <property type="match status" value="1"/>
</dbReference>
<dbReference type="AlphaFoldDB" id="A0AAV9BXH0"/>
<name>A0AAV9BXH0_ACOGR</name>
<dbReference type="CDD" id="cd16260">
    <property type="entry name" value="EF4_III"/>
    <property type="match status" value="1"/>
</dbReference>
<dbReference type="CDD" id="cd03709">
    <property type="entry name" value="lepA_C"/>
    <property type="match status" value="1"/>
</dbReference>
<dbReference type="GO" id="GO:0045727">
    <property type="term" value="P:positive regulation of translation"/>
    <property type="evidence" value="ECO:0007669"/>
    <property type="project" value="UniProtKB-UniRule"/>
</dbReference>
<comment type="caution">
    <text evidence="8">The sequence shown here is derived from an EMBL/GenBank/DDBJ whole genome shotgun (WGS) entry which is preliminary data.</text>
</comment>
<evidence type="ECO:0000256" key="2">
    <source>
        <dbReference type="ARBA" id="ARBA00022741"/>
    </source>
</evidence>
<dbReference type="SUPFAM" id="SSF54980">
    <property type="entry name" value="EF-G C-terminal domain-like"/>
    <property type="match status" value="2"/>
</dbReference>
<feature type="domain" description="Tr-type G" evidence="7">
    <location>
        <begin position="88"/>
        <end position="269"/>
    </location>
</feature>
<dbReference type="InterPro" id="IPR038363">
    <property type="entry name" value="LepA_C_sf"/>
</dbReference>
<reference evidence="8" key="2">
    <citation type="submission" date="2023-06" db="EMBL/GenBank/DDBJ databases">
        <authorList>
            <person name="Ma L."/>
            <person name="Liu K.-W."/>
            <person name="Li Z."/>
            <person name="Hsiao Y.-Y."/>
            <person name="Qi Y."/>
            <person name="Fu T."/>
            <person name="Tang G."/>
            <person name="Zhang D."/>
            <person name="Sun W.-H."/>
            <person name="Liu D.-K."/>
            <person name="Li Y."/>
            <person name="Chen G.-Z."/>
            <person name="Liu X.-D."/>
            <person name="Liao X.-Y."/>
            <person name="Jiang Y.-T."/>
            <person name="Yu X."/>
            <person name="Hao Y."/>
            <person name="Huang J."/>
            <person name="Zhao X.-W."/>
            <person name="Ke S."/>
            <person name="Chen Y.-Y."/>
            <person name="Wu W.-L."/>
            <person name="Hsu J.-L."/>
            <person name="Lin Y.-F."/>
            <person name="Huang M.-D."/>
            <person name="Li C.-Y."/>
            <person name="Huang L."/>
            <person name="Wang Z.-W."/>
            <person name="Zhao X."/>
            <person name="Zhong W.-Y."/>
            <person name="Peng D.-H."/>
            <person name="Ahmad S."/>
            <person name="Lan S."/>
            <person name="Zhang J.-S."/>
            <person name="Tsai W.-C."/>
            <person name="Van De Peer Y."/>
            <person name="Liu Z.-J."/>
        </authorList>
    </citation>
    <scope>NUCLEOTIDE SEQUENCE</scope>
    <source>
        <strain evidence="8">SCP</strain>
        <tissue evidence="8">Leaves</tissue>
    </source>
</reference>
<evidence type="ECO:0000313" key="9">
    <source>
        <dbReference type="Proteomes" id="UP001179952"/>
    </source>
</evidence>
<evidence type="ECO:0000256" key="6">
    <source>
        <dbReference type="HAMAP-Rule" id="MF_03138"/>
    </source>
</evidence>
<dbReference type="InterPro" id="IPR000640">
    <property type="entry name" value="EFG_V-like"/>
</dbReference>
<evidence type="ECO:0000256" key="5">
    <source>
        <dbReference type="ARBA" id="ARBA00023134"/>
    </source>
</evidence>
<dbReference type="Pfam" id="PF03144">
    <property type="entry name" value="GTP_EFTU_D2"/>
    <property type="match status" value="1"/>
</dbReference>
<feature type="binding site" evidence="6">
    <location>
        <begin position="97"/>
        <end position="104"/>
    </location>
    <ligand>
        <name>GTP</name>
        <dbReference type="ChEBI" id="CHEBI:37565"/>
    </ligand>
</feature>
<sequence>MEVATDALRLVHGLPRNSSLTVPSRSPVHPNRLFPTRTCRGPSTNAFLSSRRRRHGVFCRASAAGTQSKGLSESESAGQDRLMKVPISNIRNFCIIAHIDHGKSTLADKLLQMTGTVQKREMKEQFLDNMDLERERGITIKLQAARMRFVLEKEPYCLNLIDTPGHVDFSYEVSRSLAACEGALLVVDASQGVEAQTLANVYLALENNLEIIPVMNKIDLPGAEPDRVSKEIEEIVGLDCSNAIHCSAKEGVGITEILSAIVKKIPPPQYTAEMPLRALIFDSYYDPYRGVIVYFRVVDGTIKKGDRIYFMASGKDYFADEIGVMSSNQMQVDELYAGEVGYLAASIRSVADARVGDTITHFGRKANESLPGYEEATPMVFCGLFPVDADQFPDLRDALEKLQLNDAALKFEPESSSAMGFGFRCGFLGLLHMEIVQERLEREYNLSLITTAPSVVYRVNCVNGDTLECSNPSLLPEPGKRRFIEEPYVKIEMLTPKEYIGPLMELGQDRRGEFKEMNYITENRASLIYLLPLAEMVGDFFDQLKSRSKGYASMEYSLVGYRESELVRLDIQINGELVEPLATIVHKDKAYSIGRALTKKLKELIPRQMFKVPIQACIGAKVIASESLSAIRKDVLSKCYGGDISRKKKLLKKQAEGKKRMKAIGKVDVPQEAFMAVLRLEKEVL</sequence>
<comment type="similarity">
    <text evidence="1 6">Belongs to the TRAFAC class translation factor GTPase superfamily. Classic translation factor GTPase family. LepA subfamily.</text>
</comment>
<keyword evidence="3 6" id="KW-0378">Hydrolase</keyword>
<dbReference type="GO" id="GO:0005525">
    <property type="term" value="F:GTP binding"/>
    <property type="evidence" value="ECO:0007669"/>
    <property type="project" value="UniProtKB-UniRule"/>
</dbReference>
<dbReference type="Gene3D" id="3.30.70.2570">
    <property type="entry name" value="Elongation factor 4, C-terminal domain"/>
    <property type="match status" value="1"/>
</dbReference>
<organism evidence="8 9">
    <name type="scientific">Acorus gramineus</name>
    <name type="common">Dwarf sweet flag</name>
    <dbReference type="NCBI Taxonomy" id="55184"/>
    <lineage>
        <taxon>Eukaryota</taxon>
        <taxon>Viridiplantae</taxon>
        <taxon>Streptophyta</taxon>
        <taxon>Embryophyta</taxon>
        <taxon>Tracheophyta</taxon>
        <taxon>Spermatophyta</taxon>
        <taxon>Magnoliopsida</taxon>
        <taxon>Liliopsida</taxon>
        <taxon>Acoraceae</taxon>
        <taxon>Acorus</taxon>
    </lineage>
</organism>
<protein>
    <recommendedName>
        <fullName evidence="6">Translation factor GUF1 homolog, chloroplastic</fullName>
        <ecNumber evidence="6">3.6.5.n1</ecNumber>
    </recommendedName>
    <alternativeName>
        <fullName evidence="6">Elongation factor 4 homolog</fullName>
        <shortName evidence="6">EF-4</shortName>
    </alternativeName>
    <alternativeName>
        <fullName evidence="6">GTPase GUF1 homolog</fullName>
    </alternativeName>
    <alternativeName>
        <fullName evidence="6">Ribosomal back-translocase</fullName>
    </alternativeName>
</protein>
<proteinExistence type="inferred from homology"/>
<dbReference type="PRINTS" id="PR00315">
    <property type="entry name" value="ELONGATNFCT"/>
</dbReference>
<feature type="binding site" evidence="6">
    <location>
        <begin position="216"/>
        <end position="219"/>
    </location>
    <ligand>
        <name>GTP</name>
        <dbReference type="ChEBI" id="CHEBI:37565"/>
    </ligand>
</feature>
<dbReference type="NCBIfam" id="TIGR00231">
    <property type="entry name" value="small_GTP"/>
    <property type="match status" value="1"/>
</dbReference>
<evidence type="ECO:0000256" key="3">
    <source>
        <dbReference type="ARBA" id="ARBA00022801"/>
    </source>
</evidence>
<dbReference type="FunFam" id="3.30.70.2570:FF:000001">
    <property type="entry name" value="Translation factor GUF1, mitochondrial"/>
    <property type="match status" value="1"/>
</dbReference>
<dbReference type="Pfam" id="PF00009">
    <property type="entry name" value="GTP_EFTU"/>
    <property type="match status" value="1"/>
</dbReference>